<sequence length="61" mass="6570">MAMSGPSPESAPMSRPDALKAAREHVEAMSTNSRGYQDGVRLGDKVAAVDRFARFLMGESE</sequence>
<feature type="compositionally biased region" description="Basic and acidic residues" evidence="1">
    <location>
        <begin position="17"/>
        <end position="27"/>
    </location>
</feature>
<dbReference type="EMBL" id="LOCL01000029">
    <property type="protein sequence ID" value="KUF19063.1"/>
    <property type="molecule type" value="Genomic_DNA"/>
</dbReference>
<keyword evidence="3" id="KW-1185">Reference proteome</keyword>
<feature type="region of interest" description="Disordered" evidence="1">
    <location>
        <begin position="1"/>
        <end position="38"/>
    </location>
</feature>
<dbReference type="AlphaFoldDB" id="A0A0W7X8N4"/>
<reference evidence="2 3" key="1">
    <citation type="submission" date="2015-12" db="EMBL/GenBank/DDBJ databases">
        <title>Draft genome sequence of Streptomyces silvensis ATCC 53525, a producer of novel hormone antagonists.</title>
        <authorList>
            <person name="Johnston C.W."/>
            <person name="Li Y."/>
            <person name="Magarvey N.A."/>
        </authorList>
    </citation>
    <scope>NUCLEOTIDE SEQUENCE [LARGE SCALE GENOMIC DNA]</scope>
    <source>
        <strain evidence="2 3">ATCC 53525</strain>
    </source>
</reference>
<evidence type="ECO:0000313" key="3">
    <source>
        <dbReference type="Proteomes" id="UP000054804"/>
    </source>
</evidence>
<organism evidence="2 3">
    <name type="scientific">Streptomyces silvensis</name>
    <dbReference type="NCBI Taxonomy" id="1765722"/>
    <lineage>
        <taxon>Bacteria</taxon>
        <taxon>Bacillati</taxon>
        <taxon>Actinomycetota</taxon>
        <taxon>Actinomycetes</taxon>
        <taxon>Kitasatosporales</taxon>
        <taxon>Streptomycetaceae</taxon>
        <taxon>Streptomyces</taxon>
    </lineage>
</organism>
<evidence type="ECO:0000313" key="2">
    <source>
        <dbReference type="EMBL" id="KUF19063.1"/>
    </source>
</evidence>
<dbReference type="Proteomes" id="UP000054804">
    <property type="component" value="Unassembled WGS sequence"/>
</dbReference>
<accession>A0A0W7X8N4</accession>
<name>A0A0W7X8N4_9ACTN</name>
<protein>
    <submittedName>
        <fullName evidence="2">Uncharacterized protein</fullName>
    </submittedName>
</protein>
<evidence type="ECO:0000256" key="1">
    <source>
        <dbReference type="SAM" id="MobiDB-lite"/>
    </source>
</evidence>
<comment type="caution">
    <text evidence="2">The sequence shown here is derived from an EMBL/GenBank/DDBJ whole genome shotgun (WGS) entry which is preliminary data.</text>
</comment>
<proteinExistence type="predicted"/>
<gene>
    <name evidence="2" type="ORF">AT728_07420</name>
</gene>
<dbReference type="STRING" id="1765722.AT728_07420"/>